<feature type="compositionally biased region" description="Basic and acidic residues" evidence="1">
    <location>
        <begin position="134"/>
        <end position="146"/>
    </location>
</feature>
<feature type="compositionally biased region" description="Acidic residues" evidence="1">
    <location>
        <begin position="208"/>
        <end position="219"/>
    </location>
</feature>
<evidence type="ECO:0000259" key="2">
    <source>
        <dbReference type="Pfam" id="PF10551"/>
    </source>
</evidence>
<keyword evidence="5" id="KW-1185">Reference proteome</keyword>
<dbReference type="Pfam" id="PF26130">
    <property type="entry name" value="PB1-like"/>
    <property type="match status" value="1"/>
</dbReference>
<sequence>MDNNSKTCVLQYFHGGKCLSSPSFSYVGSSIEKFQVDPDTTCFWDTTGNVKELGYKDDVWVYYRVLGVPFNSDTLVLIHDDNTGNEVVEGSKEVGEGSNKTYIVESSNVQFVGDETREEASADSKDVECEEDVVGEKEVSADSKEMECEEDVVSEKETSADSKEVECEEVVVEVEDIRGKLRASRKITPTESSTDDESDEDNNKDAVEGEYEETNEESDNDICEAYRGKGKKSVGTKYDPSCAFSLWEIGLRHELGVYASYSMCQRARKDVLKKQRASYVEEYANLWGDGNNQLFPFAWEIVEVEGKESWKWFLTKLMEDLGHPNGEGLTLMSEQQKGLVPVINEFFPLLKHRMCARHIYANWHKKWKGLNWKTQFWNCVRSTFVEDFDDQLKILEGMGPTSTNDLLGIPPQHWSHAYFTGESKCDVVDNNLAEAFNGWIVDARCYPIINMLEEIRKMVMQRMHVKRTTSSKWKTSIAPRSL</sequence>
<dbReference type="PANTHER" id="PTHR31973:SF197">
    <property type="entry name" value="SWIM-TYPE DOMAIN-CONTAINING PROTEIN"/>
    <property type="match status" value="1"/>
</dbReference>
<dbReference type="InterPro" id="IPR058594">
    <property type="entry name" value="PB1-like_dom_pln"/>
</dbReference>
<evidence type="ECO:0000313" key="4">
    <source>
        <dbReference type="EMBL" id="KAK8997858.1"/>
    </source>
</evidence>
<evidence type="ECO:0000313" key="5">
    <source>
        <dbReference type="Proteomes" id="UP001396334"/>
    </source>
</evidence>
<comment type="caution">
    <text evidence="4">The sequence shown here is derived from an EMBL/GenBank/DDBJ whole genome shotgun (WGS) entry which is preliminary data.</text>
</comment>
<dbReference type="Proteomes" id="UP001396334">
    <property type="component" value="Unassembled WGS sequence"/>
</dbReference>
<name>A0ABR2QAZ5_9ROSI</name>
<dbReference type="InterPro" id="IPR018289">
    <property type="entry name" value="MULE_transposase_dom"/>
</dbReference>
<dbReference type="Pfam" id="PF10551">
    <property type="entry name" value="MULE"/>
    <property type="match status" value="1"/>
</dbReference>
<evidence type="ECO:0000259" key="3">
    <source>
        <dbReference type="Pfam" id="PF26130"/>
    </source>
</evidence>
<evidence type="ECO:0000256" key="1">
    <source>
        <dbReference type="SAM" id="MobiDB-lite"/>
    </source>
</evidence>
<accession>A0ABR2QAZ5</accession>
<organism evidence="4 5">
    <name type="scientific">Hibiscus sabdariffa</name>
    <name type="common">roselle</name>
    <dbReference type="NCBI Taxonomy" id="183260"/>
    <lineage>
        <taxon>Eukaryota</taxon>
        <taxon>Viridiplantae</taxon>
        <taxon>Streptophyta</taxon>
        <taxon>Embryophyta</taxon>
        <taxon>Tracheophyta</taxon>
        <taxon>Spermatophyta</taxon>
        <taxon>Magnoliopsida</taxon>
        <taxon>eudicotyledons</taxon>
        <taxon>Gunneridae</taxon>
        <taxon>Pentapetalae</taxon>
        <taxon>rosids</taxon>
        <taxon>malvids</taxon>
        <taxon>Malvales</taxon>
        <taxon>Malvaceae</taxon>
        <taxon>Malvoideae</taxon>
        <taxon>Hibiscus</taxon>
    </lineage>
</organism>
<protein>
    <recommendedName>
        <fullName evidence="6">MULE transposase domain-containing protein</fullName>
    </recommendedName>
</protein>
<feature type="region of interest" description="Disordered" evidence="1">
    <location>
        <begin position="183"/>
        <end position="219"/>
    </location>
</feature>
<feature type="domain" description="PB1-like" evidence="3">
    <location>
        <begin position="9"/>
        <end position="94"/>
    </location>
</feature>
<dbReference type="PANTHER" id="PTHR31973">
    <property type="entry name" value="POLYPROTEIN, PUTATIVE-RELATED"/>
    <property type="match status" value="1"/>
</dbReference>
<feature type="domain" description="MULE transposase" evidence="2">
    <location>
        <begin position="288"/>
        <end position="362"/>
    </location>
</feature>
<proteinExistence type="predicted"/>
<reference evidence="4 5" key="1">
    <citation type="journal article" date="2024" name="G3 (Bethesda)">
        <title>Genome assembly of Hibiscus sabdariffa L. provides insights into metabolisms of medicinal natural products.</title>
        <authorList>
            <person name="Kim T."/>
        </authorList>
    </citation>
    <scope>NUCLEOTIDE SEQUENCE [LARGE SCALE GENOMIC DNA]</scope>
    <source>
        <strain evidence="4">TK-2024</strain>
        <tissue evidence="4">Old leaves</tissue>
    </source>
</reference>
<feature type="region of interest" description="Disordered" evidence="1">
    <location>
        <begin position="134"/>
        <end position="161"/>
    </location>
</feature>
<gene>
    <name evidence="4" type="ORF">V6N11_012394</name>
</gene>
<dbReference type="EMBL" id="JBBPBN010000042">
    <property type="protein sequence ID" value="KAK8997858.1"/>
    <property type="molecule type" value="Genomic_DNA"/>
</dbReference>
<evidence type="ECO:0008006" key="6">
    <source>
        <dbReference type="Google" id="ProtNLM"/>
    </source>
</evidence>